<protein>
    <submittedName>
        <fullName evidence="1">Phage portal protein</fullName>
    </submittedName>
</protein>
<organism evidence="1 2">
    <name type="scientific">Nocardia speluncae</name>
    <dbReference type="NCBI Taxonomy" id="419477"/>
    <lineage>
        <taxon>Bacteria</taxon>
        <taxon>Bacillati</taxon>
        <taxon>Actinomycetota</taxon>
        <taxon>Actinomycetes</taxon>
        <taxon>Mycobacteriales</taxon>
        <taxon>Nocardiaceae</taxon>
        <taxon>Nocardia</taxon>
    </lineage>
</organism>
<sequence length="405" mass="44098">MAQRLDAGSANRHRLELYSAGEQPLTFLAPEIRAALNNRLSRVSIGVPRMLVDALAERLRLTGFDDLSVWDLFLQNDMDQLSGVVHREALTLGNSYVTVWDKITVETAHQMVTMEDPGTRETVAGFKRWETDKTTEGVLYLPNTIVRLRANQTGATTQGFEVVDELENPLGVVPVVRFKNSDRLLGEGVSAMEPVLSLTDALTKLTTDMLTSSEYSARPRRWATGVELAERDVLDDEGNPTGETEAVNPFGENDRMMISEAADSKFGQLQGADLAAYQNAINVIMRQISAVSGLPEHMLGIGGDNPTSADAMRSSESALTAKAEAKQSQFGRSWEQVARLAIAARDGVDPASVSVSAQWADPATRSVAQEADAVVKLFSAGLLSQRFALKRLGYSDAEVREIIAN</sequence>
<keyword evidence="2" id="KW-1185">Reference proteome</keyword>
<comment type="caution">
    <text evidence="1">The sequence shown here is derived from an EMBL/GenBank/DDBJ whole genome shotgun (WGS) entry which is preliminary data.</text>
</comment>
<name>A0A846XP22_9NOCA</name>
<reference evidence="1 2" key="1">
    <citation type="submission" date="2020-04" db="EMBL/GenBank/DDBJ databases">
        <title>MicrobeNet Type strains.</title>
        <authorList>
            <person name="Nicholson A.C."/>
        </authorList>
    </citation>
    <scope>NUCLEOTIDE SEQUENCE [LARGE SCALE GENOMIC DNA]</scope>
    <source>
        <strain evidence="1 2">DSM 45078</strain>
    </source>
</reference>
<dbReference type="Proteomes" id="UP000565715">
    <property type="component" value="Unassembled WGS sequence"/>
</dbReference>
<dbReference type="EMBL" id="JAAXOO010000005">
    <property type="protein sequence ID" value="NKY35434.1"/>
    <property type="molecule type" value="Genomic_DNA"/>
</dbReference>
<accession>A0A846XP22</accession>
<dbReference type="InterPro" id="IPR021145">
    <property type="entry name" value="Portal_protein_SPP1_Gp6-like"/>
</dbReference>
<evidence type="ECO:0000313" key="2">
    <source>
        <dbReference type="Proteomes" id="UP000565715"/>
    </source>
</evidence>
<dbReference type="Pfam" id="PF05133">
    <property type="entry name" value="SPP1_portal"/>
    <property type="match status" value="1"/>
</dbReference>
<dbReference type="AlphaFoldDB" id="A0A846XP22"/>
<gene>
    <name evidence="1" type="ORF">HGA13_20515</name>
</gene>
<evidence type="ECO:0000313" key="1">
    <source>
        <dbReference type="EMBL" id="NKY35434.1"/>
    </source>
</evidence>
<proteinExistence type="predicted"/>